<dbReference type="Proteomes" id="UP000324748">
    <property type="component" value="Unassembled WGS sequence"/>
</dbReference>
<feature type="region of interest" description="Disordered" evidence="1">
    <location>
        <begin position="1"/>
        <end position="54"/>
    </location>
</feature>
<keyword evidence="4" id="KW-1185">Reference proteome</keyword>
<comment type="caution">
    <text evidence="3">The sequence shown here is derived from an EMBL/GenBank/DDBJ whole genome shotgun (WGS) entry which is preliminary data.</text>
</comment>
<organism evidence="3 4">
    <name type="scientific">Puccinia graminis f. sp. tritici</name>
    <dbReference type="NCBI Taxonomy" id="56615"/>
    <lineage>
        <taxon>Eukaryota</taxon>
        <taxon>Fungi</taxon>
        <taxon>Dikarya</taxon>
        <taxon>Basidiomycota</taxon>
        <taxon>Pucciniomycotina</taxon>
        <taxon>Pucciniomycetes</taxon>
        <taxon>Pucciniales</taxon>
        <taxon>Pucciniaceae</taxon>
        <taxon>Puccinia</taxon>
    </lineage>
</organism>
<sequence>MSFPGQFFTPADHNTGNEQAWNKSSDSSDSDGSGSTITQIVWENQSGAQDKGKQQAETLDYLIAKGRSLVDQVQKNEINQYGFRNGLYGQFQPSSPLDASLEPSRIGVTPLRTHITSQYPFTHLLIHSVITQQ</sequence>
<accession>A0A5B0R538</accession>
<evidence type="ECO:0000313" key="3">
    <source>
        <dbReference type="EMBL" id="KAA1120014.1"/>
    </source>
</evidence>
<name>A0A5B0R538_PUCGR</name>
<dbReference type="EMBL" id="VSWC01000118">
    <property type="protein sequence ID" value="KAA1084605.1"/>
    <property type="molecule type" value="Genomic_DNA"/>
</dbReference>
<reference evidence="3 4" key="1">
    <citation type="submission" date="2019-05" db="EMBL/GenBank/DDBJ databases">
        <title>Emergence of the Ug99 lineage of the wheat stem rust pathogen through somatic hybridization.</title>
        <authorList>
            <person name="Li F."/>
            <person name="Upadhyaya N.M."/>
            <person name="Sperschneider J."/>
            <person name="Matny O."/>
            <person name="Nguyen-Phuc H."/>
            <person name="Mago R."/>
            <person name="Raley C."/>
            <person name="Miller M.E."/>
            <person name="Silverstein K.A.T."/>
            <person name="Henningsen E."/>
            <person name="Hirsch C.D."/>
            <person name="Visser B."/>
            <person name="Pretorius Z.A."/>
            <person name="Steffenson B.J."/>
            <person name="Schwessinger B."/>
            <person name="Dodds P.N."/>
            <person name="Figueroa M."/>
        </authorList>
    </citation>
    <scope>NUCLEOTIDE SEQUENCE [LARGE SCALE GENOMIC DNA]</scope>
    <source>
        <strain evidence="3">21-0</strain>
    </source>
</reference>
<evidence type="ECO:0000313" key="2">
    <source>
        <dbReference type="EMBL" id="KAA1084605.1"/>
    </source>
</evidence>
<evidence type="ECO:0000313" key="4">
    <source>
        <dbReference type="Proteomes" id="UP000324748"/>
    </source>
</evidence>
<gene>
    <name evidence="2" type="ORF">PGT21_032759</name>
    <name evidence="3" type="ORF">PGT21_036982</name>
</gene>
<feature type="compositionally biased region" description="Low complexity" evidence="1">
    <location>
        <begin position="24"/>
        <end position="35"/>
    </location>
</feature>
<protein>
    <submittedName>
        <fullName evidence="3">Uncharacterized protein</fullName>
    </submittedName>
</protein>
<dbReference type="AlphaFoldDB" id="A0A5B0R538"/>
<feature type="compositionally biased region" description="Polar residues" evidence="1">
    <location>
        <begin position="36"/>
        <end position="48"/>
    </location>
</feature>
<proteinExistence type="predicted"/>
<dbReference type="EMBL" id="VSWC01000001">
    <property type="protein sequence ID" value="KAA1120014.1"/>
    <property type="molecule type" value="Genomic_DNA"/>
</dbReference>
<feature type="compositionally biased region" description="Polar residues" evidence="1">
    <location>
        <begin position="12"/>
        <end position="23"/>
    </location>
</feature>
<evidence type="ECO:0000256" key="1">
    <source>
        <dbReference type="SAM" id="MobiDB-lite"/>
    </source>
</evidence>